<protein>
    <submittedName>
        <fullName evidence="1">Uncharacterized protein</fullName>
    </submittedName>
</protein>
<proteinExistence type="predicted"/>
<dbReference type="AlphaFoldDB" id="A0A8J9S879"/>
<accession>A0A8J9S879</accession>
<sequence>MGTMKEREIGGEQQAATLADFIHFHGMLCAPRTAQRCIQAFQGASVLFLPHTYTRPLERFDYNNSNSRAIQFNPFQKLTLVTYYLLVWCSGTGLASWFGQTQCLVAEEFVDEPVVTVPPTDTASPETVDAYRDWNAHPWIAAYLTHFAASTAPDDGQPPAPLRWKRRFEFHFGGCAQLHVVMWHIQQGPFLHLVEVYRCDNPILRPLLHGLQAVCNRWWWPRTPSRGPPQ</sequence>
<organism evidence="1">
    <name type="scientific">Phaeodactylum tricornutum</name>
    <name type="common">Diatom</name>
    <dbReference type="NCBI Taxonomy" id="2850"/>
    <lineage>
        <taxon>Eukaryota</taxon>
        <taxon>Sar</taxon>
        <taxon>Stramenopiles</taxon>
        <taxon>Ochrophyta</taxon>
        <taxon>Bacillariophyta</taxon>
        <taxon>Bacillariophyceae</taxon>
        <taxon>Bacillariophycidae</taxon>
        <taxon>Naviculales</taxon>
        <taxon>Phaeodactylaceae</taxon>
        <taxon>Phaeodactylum</taxon>
    </lineage>
</organism>
<gene>
    <name evidence="1" type="ORF">PTTT1_LOCUS20304</name>
</gene>
<reference evidence="1" key="1">
    <citation type="submission" date="2022-02" db="EMBL/GenBank/DDBJ databases">
        <authorList>
            <person name="Giguere J D."/>
        </authorList>
    </citation>
    <scope>NUCLEOTIDE SEQUENCE</scope>
    <source>
        <strain evidence="1">CCAP 1055/1</strain>
    </source>
</reference>
<evidence type="ECO:0000313" key="1">
    <source>
        <dbReference type="EMBL" id="CAG9282653.1"/>
    </source>
</evidence>
<dbReference type="EMBL" id="OU594958">
    <property type="protein sequence ID" value="CAG9282653.1"/>
    <property type="molecule type" value="Genomic_DNA"/>
</dbReference>
<name>A0A8J9S879_PHATR</name>
<dbReference type="Proteomes" id="UP000836788">
    <property type="component" value="Chromosome 17"/>
</dbReference>